<dbReference type="Proteomes" id="UP001597368">
    <property type="component" value="Unassembled WGS sequence"/>
</dbReference>
<keyword evidence="2" id="KW-0472">Membrane</keyword>
<accession>A0ABW4T9Y4</accession>
<evidence type="ECO:0000256" key="1">
    <source>
        <dbReference type="SAM" id="MobiDB-lite"/>
    </source>
</evidence>
<evidence type="ECO:0000313" key="4">
    <source>
        <dbReference type="Proteomes" id="UP001597368"/>
    </source>
</evidence>
<keyword evidence="2" id="KW-0812">Transmembrane</keyword>
<feature type="region of interest" description="Disordered" evidence="1">
    <location>
        <begin position="16"/>
        <end position="44"/>
    </location>
</feature>
<dbReference type="EMBL" id="JBHUFV010000077">
    <property type="protein sequence ID" value="MFD1938837.1"/>
    <property type="molecule type" value="Genomic_DNA"/>
</dbReference>
<organism evidence="3 4">
    <name type="scientific">Nonomuraea mangrovi</name>
    <dbReference type="NCBI Taxonomy" id="2316207"/>
    <lineage>
        <taxon>Bacteria</taxon>
        <taxon>Bacillati</taxon>
        <taxon>Actinomycetota</taxon>
        <taxon>Actinomycetes</taxon>
        <taxon>Streptosporangiales</taxon>
        <taxon>Streptosporangiaceae</taxon>
        <taxon>Nonomuraea</taxon>
    </lineage>
</organism>
<dbReference type="RefSeq" id="WP_379580931.1">
    <property type="nucleotide sequence ID" value="NZ_JBHUFV010000077.1"/>
</dbReference>
<proteinExistence type="predicted"/>
<feature type="transmembrane region" description="Helical" evidence="2">
    <location>
        <begin position="54"/>
        <end position="76"/>
    </location>
</feature>
<evidence type="ECO:0000256" key="2">
    <source>
        <dbReference type="SAM" id="Phobius"/>
    </source>
</evidence>
<gene>
    <name evidence="3" type="ORF">ACFSKW_45995</name>
</gene>
<keyword evidence="2" id="KW-1133">Transmembrane helix</keyword>
<comment type="caution">
    <text evidence="3">The sequence shown here is derived from an EMBL/GenBank/DDBJ whole genome shotgun (WGS) entry which is preliminary data.</text>
</comment>
<name>A0ABW4T9Y4_9ACTN</name>
<sequence length="89" mass="9290">MFTTLAEILRAPRPNRSEHGLAIRRGQSAVPETTRPPGADAGVMDARDLPVGELVAGVGVILEGLLAVFAAGGQAVEQAGYFHRSMPPV</sequence>
<protein>
    <submittedName>
        <fullName evidence="3">Uncharacterized protein</fullName>
    </submittedName>
</protein>
<reference evidence="4" key="1">
    <citation type="journal article" date="2019" name="Int. J. Syst. Evol. Microbiol.">
        <title>The Global Catalogue of Microorganisms (GCM) 10K type strain sequencing project: providing services to taxonomists for standard genome sequencing and annotation.</title>
        <authorList>
            <consortium name="The Broad Institute Genomics Platform"/>
            <consortium name="The Broad Institute Genome Sequencing Center for Infectious Disease"/>
            <person name="Wu L."/>
            <person name="Ma J."/>
        </authorList>
    </citation>
    <scope>NUCLEOTIDE SEQUENCE [LARGE SCALE GENOMIC DNA]</scope>
    <source>
        <strain evidence="4">ICMP 6774ER</strain>
    </source>
</reference>
<keyword evidence="4" id="KW-1185">Reference proteome</keyword>
<evidence type="ECO:0000313" key="3">
    <source>
        <dbReference type="EMBL" id="MFD1938837.1"/>
    </source>
</evidence>